<evidence type="ECO:0000313" key="1">
    <source>
        <dbReference type="EMBL" id="GBN47445.1"/>
    </source>
</evidence>
<evidence type="ECO:0000313" key="2">
    <source>
        <dbReference type="Proteomes" id="UP000499080"/>
    </source>
</evidence>
<dbReference type="EMBL" id="BGPR01010682">
    <property type="protein sequence ID" value="GBN47445.1"/>
    <property type="molecule type" value="Genomic_DNA"/>
</dbReference>
<keyword evidence="2" id="KW-1185">Reference proteome</keyword>
<reference evidence="1 2" key="1">
    <citation type="journal article" date="2019" name="Sci. Rep.">
        <title>Orb-weaving spider Araneus ventricosus genome elucidates the spidroin gene catalogue.</title>
        <authorList>
            <person name="Kono N."/>
            <person name="Nakamura H."/>
            <person name="Ohtoshi R."/>
            <person name="Moran D.A.P."/>
            <person name="Shinohara A."/>
            <person name="Yoshida Y."/>
            <person name="Fujiwara M."/>
            <person name="Mori M."/>
            <person name="Tomita M."/>
            <person name="Arakawa K."/>
        </authorList>
    </citation>
    <scope>NUCLEOTIDE SEQUENCE [LARGE SCALE GENOMIC DNA]</scope>
</reference>
<organism evidence="1 2">
    <name type="scientific">Araneus ventricosus</name>
    <name type="common">Orbweaver spider</name>
    <name type="synonym">Epeira ventricosa</name>
    <dbReference type="NCBI Taxonomy" id="182803"/>
    <lineage>
        <taxon>Eukaryota</taxon>
        <taxon>Metazoa</taxon>
        <taxon>Ecdysozoa</taxon>
        <taxon>Arthropoda</taxon>
        <taxon>Chelicerata</taxon>
        <taxon>Arachnida</taxon>
        <taxon>Araneae</taxon>
        <taxon>Araneomorphae</taxon>
        <taxon>Entelegynae</taxon>
        <taxon>Araneoidea</taxon>
        <taxon>Araneidae</taxon>
        <taxon>Araneus</taxon>
    </lineage>
</organism>
<protein>
    <submittedName>
        <fullName evidence="1">Uncharacterized protein</fullName>
    </submittedName>
</protein>
<dbReference type="AlphaFoldDB" id="A0A4Y2P6A9"/>
<gene>
    <name evidence="1" type="ORF">AVEN_28666_1</name>
</gene>
<dbReference type="Proteomes" id="UP000499080">
    <property type="component" value="Unassembled WGS sequence"/>
</dbReference>
<name>A0A4Y2P6A9_ARAVE</name>
<proteinExistence type="predicted"/>
<accession>A0A4Y2P6A9</accession>
<sequence>MYLYTIPICGRETKIPGRSEKSPYLYKRENLLRNLRNSTEAIGRWPPAQTKHETLAYSNTHFNIAPTFDWKARITEGSNGSILKVFSPSSIVTKEKQSYFCKFFSEKRSKHTIRLRLRNKNAY</sequence>
<comment type="caution">
    <text evidence="1">The sequence shown here is derived from an EMBL/GenBank/DDBJ whole genome shotgun (WGS) entry which is preliminary data.</text>
</comment>